<keyword evidence="5 7" id="KW-0067">ATP-binding</keyword>
<organism evidence="7 8">
    <name type="scientific">Hydrogenophaga atypica</name>
    <dbReference type="NCBI Taxonomy" id="249409"/>
    <lineage>
        <taxon>Bacteria</taxon>
        <taxon>Pseudomonadati</taxon>
        <taxon>Pseudomonadota</taxon>
        <taxon>Betaproteobacteria</taxon>
        <taxon>Burkholderiales</taxon>
        <taxon>Comamonadaceae</taxon>
        <taxon>Hydrogenophaga</taxon>
    </lineage>
</organism>
<comment type="caution">
    <text evidence="7">The sequence shown here is derived from an EMBL/GenBank/DDBJ whole genome shotgun (WGS) entry which is preliminary data.</text>
</comment>
<protein>
    <submittedName>
        <fullName evidence="7">ATP-binding cassette domain-containing protein</fullName>
    </submittedName>
</protein>
<dbReference type="Proteomes" id="UP001596501">
    <property type="component" value="Unassembled WGS sequence"/>
</dbReference>
<dbReference type="EMBL" id="JBHTCA010000005">
    <property type="protein sequence ID" value="MFC7409092.1"/>
    <property type="molecule type" value="Genomic_DNA"/>
</dbReference>
<evidence type="ECO:0000313" key="8">
    <source>
        <dbReference type="Proteomes" id="UP001596501"/>
    </source>
</evidence>
<keyword evidence="3" id="KW-1003">Cell membrane</keyword>
<keyword evidence="3" id="KW-0472">Membrane</keyword>
<keyword evidence="4" id="KW-0547">Nucleotide-binding</keyword>
<dbReference type="Gene3D" id="3.40.50.300">
    <property type="entry name" value="P-loop containing nucleotide triphosphate hydrolases"/>
    <property type="match status" value="1"/>
</dbReference>
<dbReference type="PANTHER" id="PTHR42788:SF13">
    <property type="entry name" value="ALIPHATIC SULFONATES IMPORT ATP-BINDING PROTEIN SSUB"/>
    <property type="match status" value="1"/>
</dbReference>
<dbReference type="RefSeq" id="WP_382222307.1">
    <property type="nucleotide sequence ID" value="NZ_JBHTCA010000005.1"/>
</dbReference>
<evidence type="ECO:0000256" key="5">
    <source>
        <dbReference type="ARBA" id="ARBA00022840"/>
    </source>
</evidence>
<feature type="domain" description="AAA+ ATPase" evidence="6">
    <location>
        <begin position="32"/>
        <end position="205"/>
    </location>
</feature>
<evidence type="ECO:0000256" key="1">
    <source>
        <dbReference type="ARBA" id="ARBA00005417"/>
    </source>
</evidence>
<gene>
    <name evidence="7" type="ORF">ACFQPB_09495</name>
</gene>
<evidence type="ECO:0000256" key="2">
    <source>
        <dbReference type="ARBA" id="ARBA00022448"/>
    </source>
</evidence>
<accession>A0ABW2QJC3</accession>
<dbReference type="InterPro" id="IPR003439">
    <property type="entry name" value="ABC_transporter-like_ATP-bd"/>
</dbReference>
<dbReference type="SUPFAM" id="SSF52540">
    <property type="entry name" value="P-loop containing nucleoside triphosphate hydrolases"/>
    <property type="match status" value="1"/>
</dbReference>
<evidence type="ECO:0000256" key="4">
    <source>
        <dbReference type="ARBA" id="ARBA00022741"/>
    </source>
</evidence>
<proteinExistence type="inferred from homology"/>
<evidence type="ECO:0000256" key="3">
    <source>
        <dbReference type="ARBA" id="ARBA00022475"/>
    </source>
</evidence>
<name>A0ABW2QJC3_9BURK</name>
<reference evidence="8" key="1">
    <citation type="journal article" date="2019" name="Int. J. Syst. Evol. Microbiol.">
        <title>The Global Catalogue of Microorganisms (GCM) 10K type strain sequencing project: providing services to taxonomists for standard genome sequencing and annotation.</title>
        <authorList>
            <consortium name="The Broad Institute Genomics Platform"/>
            <consortium name="The Broad Institute Genome Sequencing Center for Infectious Disease"/>
            <person name="Wu L."/>
            <person name="Ma J."/>
        </authorList>
    </citation>
    <scope>NUCLEOTIDE SEQUENCE [LARGE SCALE GENOMIC DNA]</scope>
    <source>
        <strain evidence="8">CGMCC 1.12371</strain>
    </source>
</reference>
<comment type="similarity">
    <text evidence="1">Belongs to the ABC transporter superfamily.</text>
</comment>
<dbReference type="PANTHER" id="PTHR42788">
    <property type="entry name" value="TAURINE IMPORT ATP-BINDING PROTEIN-RELATED"/>
    <property type="match status" value="1"/>
</dbReference>
<dbReference type="InterPro" id="IPR027417">
    <property type="entry name" value="P-loop_NTPase"/>
</dbReference>
<keyword evidence="2" id="KW-0813">Transport</keyword>
<evidence type="ECO:0000259" key="6">
    <source>
        <dbReference type="SMART" id="SM00382"/>
    </source>
</evidence>
<evidence type="ECO:0000313" key="7">
    <source>
        <dbReference type="EMBL" id="MFC7409092.1"/>
    </source>
</evidence>
<keyword evidence="8" id="KW-1185">Reference proteome</keyword>
<dbReference type="InterPro" id="IPR050166">
    <property type="entry name" value="ABC_transporter_ATP-bind"/>
</dbReference>
<dbReference type="GO" id="GO:0005524">
    <property type="term" value="F:ATP binding"/>
    <property type="evidence" value="ECO:0007669"/>
    <property type="project" value="UniProtKB-KW"/>
</dbReference>
<dbReference type="InterPro" id="IPR003593">
    <property type="entry name" value="AAA+_ATPase"/>
</dbReference>
<dbReference type="SMART" id="SM00382">
    <property type="entry name" value="AAA"/>
    <property type="match status" value="1"/>
</dbReference>
<dbReference type="Pfam" id="PF00005">
    <property type="entry name" value="ABC_tran"/>
    <property type="match status" value="1"/>
</dbReference>
<sequence length="205" mass="22273">MNSIAPLLDIADLHFAYAPDVVVFKAWSAQVVPGLTVVCGDESSGKTTLLRLLAGELQGRGEITLNGAPLRTLDVFWQNPRDAPDDTTASTYLAGQALRWPTWDEAAAQHHVDGLSLREHLHKPFFALSTGGRRKVWLAAALASGAPLTLMDEVFAALDTPSIRYLSQALQQTAAQAPQRWLLAAHWDALPGVPDARMLRLHQPA</sequence>